<sequence length="341" mass="37043">MMRLVGIALLAVATPAWAQHDHRSHAGASQQDPADSHAGHRMDGAEGNPHAGHDMPPEPSAAPDPHAGHAMPSAAPMEAHQAHAGHEPGIPDPPVRGPSAAAMGGPDHAADAIFGAAAMAPAREIVRREHGDIKSHNILIDQLEAVIGKGKDGYAWDVQGWYGGDIDKLWLKTEGESHFDDSPESVEAQALWSHALDPWWNLQAGIRHDFRSGPDRTYAVIGVQGLAPYWFEIDSALFLSDKGDVTARIEAEYDQRLTQKLILQPTAELNFSAQDVPELGIGSGLSTAELGLRLRYQFVPEFAPYIGVKYERAFGDTADFRRARAESRGGWNFLIGIRSWF</sequence>
<dbReference type="AlphaFoldDB" id="A0A5P6N8W4"/>
<dbReference type="EMBL" id="CP032228">
    <property type="protein sequence ID" value="QFI62454.1"/>
    <property type="molecule type" value="Genomic_DNA"/>
</dbReference>
<feature type="region of interest" description="Disordered" evidence="1">
    <location>
        <begin position="21"/>
        <end position="107"/>
    </location>
</feature>
<dbReference type="GO" id="GO:0005524">
    <property type="term" value="F:ATP binding"/>
    <property type="evidence" value="ECO:0007669"/>
    <property type="project" value="InterPro"/>
</dbReference>
<dbReference type="PROSITE" id="PS00178">
    <property type="entry name" value="AA_TRNA_LIGASE_I"/>
    <property type="match status" value="1"/>
</dbReference>
<reference evidence="4" key="1">
    <citation type="submission" date="2018-09" db="EMBL/GenBank/DDBJ databases">
        <title>Nocardia yunnanensis sp. nov., an actinomycete isolated from a soil sample.</title>
        <authorList>
            <person name="Zhang J."/>
        </authorList>
    </citation>
    <scope>NUCLEOTIDE SEQUENCE [LARGE SCALE GENOMIC DNA]</scope>
    <source>
        <strain evidence="4">21-3</strain>
    </source>
</reference>
<dbReference type="GO" id="GO:0006418">
    <property type="term" value="P:tRNA aminoacylation for protein translation"/>
    <property type="evidence" value="ECO:0007669"/>
    <property type="project" value="InterPro"/>
</dbReference>
<protein>
    <submittedName>
        <fullName evidence="3">Copper resistance protein B</fullName>
    </submittedName>
</protein>
<evidence type="ECO:0000313" key="3">
    <source>
        <dbReference type="EMBL" id="QFI62454.1"/>
    </source>
</evidence>
<evidence type="ECO:0000313" key="4">
    <source>
        <dbReference type="Proteomes" id="UP000325385"/>
    </source>
</evidence>
<gene>
    <name evidence="3" type="ORF">D0Y83_03595</name>
</gene>
<keyword evidence="2" id="KW-0732">Signal</keyword>
<dbReference type="GO" id="GO:0004812">
    <property type="term" value="F:aminoacyl-tRNA ligase activity"/>
    <property type="evidence" value="ECO:0007669"/>
    <property type="project" value="InterPro"/>
</dbReference>
<dbReference type="GO" id="GO:0005507">
    <property type="term" value="F:copper ion binding"/>
    <property type="evidence" value="ECO:0007669"/>
    <property type="project" value="InterPro"/>
</dbReference>
<proteinExistence type="predicted"/>
<organism evidence="3 4">
    <name type="scientific">Qipengyuania flava</name>
    <dbReference type="NCBI Taxonomy" id="192812"/>
    <lineage>
        <taxon>Bacteria</taxon>
        <taxon>Pseudomonadati</taxon>
        <taxon>Pseudomonadota</taxon>
        <taxon>Alphaproteobacteria</taxon>
        <taxon>Sphingomonadales</taxon>
        <taxon>Erythrobacteraceae</taxon>
        <taxon>Qipengyuania</taxon>
    </lineage>
</organism>
<dbReference type="Gene3D" id="2.40.128.130">
    <property type="entry name" value="Autotransporter beta-domain"/>
    <property type="match status" value="1"/>
</dbReference>
<dbReference type="InterPro" id="IPR001412">
    <property type="entry name" value="aa-tRNA-synth_I_CS"/>
</dbReference>
<feature type="chain" id="PRO_5025003390" evidence="2">
    <location>
        <begin position="19"/>
        <end position="341"/>
    </location>
</feature>
<evidence type="ECO:0000256" key="2">
    <source>
        <dbReference type="SAM" id="SignalP"/>
    </source>
</evidence>
<dbReference type="Proteomes" id="UP000325385">
    <property type="component" value="Chromosome"/>
</dbReference>
<evidence type="ECO:0000256" key="1">
    <source>
        <dbReference type="SAM" id="MobiDB-lite"/>
    </source>
</evidence>
<dbReference type="Pfam" id="PF05275">
    <property type="entry name" value="CopB"/>
    <property type="match status" value="1"/>
</dbReference>
<feature type="compositionally biased region" description="Basic and acidic residues" evidence="1">
    <location>
        <begin position="34"/>
        <end position="44"/>
    </location>
</feature>
<dbReference type="SUPFAM" id="SSF103515">
    <property type="entry name" value="Autotransporter"/>
    <property type="match status" value="1"/>
</dbReference>
<dbReference type="InterPro" id="IPR036709">
    <property type="entry name" value="Autotransporte_beta_dom_sf"/>
</dbReference>
<accession>A0A5P6N8W4</accession>
<feature type="signal peptide" evidence="2">
    <location>
        <begin position="1"/>
        <end position="18"/>
    </location>
</feature>
<dbReference type="GO" id="GO:0006878">
    <property type="term" value="P:intracellular copper ion homeostasis"/>
    <property type="evidence" value="ECO:0007669"/>
    <property type="project" value="InterPro"/>
</dbReference>
<dbReference type="InterPro" id="IPR007939">
    <property type="entry name" value="Cu-R_B_prcur"/>
</dbReference>
<dbReference type="GO" id="GO:0009279">
    <property type="term" value="C:cell outer membrane"/>
    <property type="evidence" value="ECO:0007669"/>
    <property type="project" value="InterPro"/>
</dbReference>
<name>A0A5P6N8W4_9SPHN</name>